<dbReference type="OrthoDB" id="2370786at2759"/>
<dbReference type="EMBL" id="QKYT01000355">
    <property type="protein sequence ID" value="RIA86589.1"/>
    <property type="molecule type" value="Genomic_DNA"/>
</dbReference>
<comment type="caution">
    <text evidence="2">The sequence shown here is derived from an EMBL/GenBank/DDBJ whole genome shotgun (WGS) entry which is preliminary data.</text>
</comment>
<organism evidence="2 3">
    <name type="scientific">Glomus cerebriforme</name>
    <dbReference type="NCBI Taxonomy" id="658196"/>
    <lineage>
        <taxon>Eukaryota</taxon>
        <taxon>Fungi</taxon>
        <taxon>Fungi incertae sedis</taxon>
        <taxon>Mucoromycota</taxon>
        <taxon>Glomeromycotina</taxon>
        <taxon>Glomeromycetes</taxon>
        <taxon>Glomerales</taxon>
        <taxon>Glomeraceae</taxon>
        <taxon>Glomus</taxon>
    </lineage>
</organism>
<evidence type="ECO:0000256" key="1">
    <source>
        <dbReference type="SAM" id="Coils"/>
    </source>
</evidence>
<evidence type="ECO:0000313" key="3">
    <source>
        <dbReference type="Proteomes" id="UP000265703"/>
    </source>
</evidence>
<sequence length="172" mass="19900">MAGLVSYLLGQDLGLNKNNEKIIRKQKIIGRGFLDMTKEDFRECEDITKKKFNMRPKYEIIGDESSGQVDYAIKESDELICITENKVQQKLTEGFTQNIKQLENEILQASKVPFSIEFIEEALVENSEEYQTLRKDVKKVLGIIIGLLEDRACVENKSDRKRARIEKYCSKK</sequence>
<reference evidence="2 3" key="1">
    <citation type="submission" date="2018-06" db="EMBL/GenBank/DDBJ databases">
        <title>Comparative genomics reveals the genomic features of Rhizophagus irregularis, R. cerebriforme, R. diaphanum and Gigaspora rosea, and their symbiotic lifestyle signature.</title>
        <authorList>
            <person name="Morin E."/>
            <person name="San Clemente H."/>
            <person name="Chen E.C.H."/>
            <person name="De La Providencia I."/>
            <person name="Hainaut M."/>
            <person name="Kuo A."/>
            <person name="Kohler A."/>
            <person name="Murat C."/>
            <person name="Tang N."/>
            <person name="Roy S."/>
            <person name="Loubradou J."/>
            <person name="Henrissat B."/>
            <person name="Grigoriev I.V."/>
            <person name="Corradi N."/>
            <person name="Roux C."/>
            <person name="Martin F.M."/>
        </authorList>
    </citation>
    <scope>NUCLEOTIDE SEQUENCE [LARGE SCALE GENOMIC DNA]</scope>
    <source>
        <strain evidence="2 3">DAOM 227022</strain>
    </source>
</reference>
<keyword evidence="1" id="KW-0175">Coiled coil</keyword>
<dbReference type="Proteomes" id="UP000265703">
    <property type="component" value="Unassembled WGS sequence"/>
</dbReference>
<protein>
    <submittedName>
        <fullName evidence="2">Uncharacterized protein</fullName>
    </submittedName>
</protein>
<proteinExistence type="predicted"/>
<keyword evidence="3" id="KW-1185">Reference proteome</keyword>
<accession>A0A397SNW2</accession>
<evidence type="ECO:0000313" key="2">
    <source>
        <dbReference type="EMBL" id="RIA86589.1"/>
    </source>
</evidence>
<gene>
    <name evidence="2" type="ORF">C1645_740741</name>
</gene>
<feature type="coiled-coil region" evidence="1">
    <location>
        <begin position="85"/>
        <end position="136"/>
    </location>
</feature>
<dbReference type="AlphaFoldDB" id="A0A397SNW2"/>
<name>A0A397SNW2_9GLOM</name>